<evidence type="ECO:0000313" key="1">
    <source>
        <dbReference type="EMBL" id="TDL20659.1"/>
    </source>
</evidence>
<name>A0A4Y7Q1B9_9AGAM</name>
<gene>
    <name evidence="1" type="ORF">BD410DRAFT_362447</name>
</gene>
<dbReference type="AlphaFoldDB" id="A0A4Y7Q1B9"/>
<protein>
    <submittedName>
        <fullName evidence="1">Uncharacterized protein</fullName>
    </submittedName>
</protein>
<dbReference type="Proteomes" id="UP000294933">
    <property type="component" value="Unassembled WGS sequence"/>
</dbReference>
<keyword evidence="2" id="KW-1185">Reference proteome</keyword>
<sequence length="130" mass="14518">MNSTHKPGSEFDSEITYFGWDCNASLQCSLFSEMSVVGHTCNQESRWELPTPPLVDLTRGPTSNKSDIQLLASLHSLPHAGNQSLKCYLNSRKRKLDQARFRQISLRRYQSLPDSENPGSAEIRVGCSGC</sequence>
<accession>A0A4Y7Q1B9</accession>
<proteinExistence type="predicted"/>
<reference evidence="1 2" key="1">
    <citation type="submission" date="2018-06" db="EMBL/GenBank/DDBJ databases">
        <title>A transcriptomic atlas of mushroom development highlights an independent origin of complex multicellularity.</title>
        <authorList>
            <consortium name="DOE Joint Genome Institute"/>
            <person name="Krizsan K."/>
            <person name="Almasi E."/>
            <person name="Merenyi Z."/>
            <person name="Sahu N."/>
            <person name="Viragh M."/>
            <person name="Koszo T."/>
            <person name="Mondo S."/>
            <person name="Kiss B."/>
            <person name="Balint B."/>
            <person name="Kues U."/>
            <person name="Barry K."/>
            <person name="Hegedus J.C."/>
            <person name="Henrissat B."/>
            <person name="Johnson J."/>
            <person name="Lipzen A."/>
            <person name="Ohm R."/>
            <person name="Nagy I."/>
            <person name="Pangilinan J."/>
            <person name="Yan J."/>
            <person name="Xiong Y."/>
            <person name="Grigoriev I.V."/>
            <person name="Hibbett D.S."/>
            <person name="Nagy L.G."/>
        </authorList>
    </citation>
    <scope>NUCLEOTIDE SEQUENCE [LARGE SCALE GENOMIC DNA]</scope>
    <source>
        <strain evidence="1 2">SZMC22713</strain>
    </source>
</reference>
<dbReference type="EMBL" id="ML170186">
    <property type="protein sequence ID" value="TDL20659.1"/>
    <property type="molecule type" value="Genomic_DNA"/>
</dbReference>
<evidence type="ECO:0000313" key="2">
    <source>
        <dbReference type="Proteomes" id="UP000294933"/>
    </source>
</evidence>
<organism evidence="1 2">
    <name type="scientific">Rickenella mellea</name>
    <dbReference type="NCBI Taxonomy" id="50990"/>
    <lineage>
        <taxon>Eukaryota</taxon>
        <taxon>Fungi</taxon>
        <taxon>Dikarya</taxon>
        <taxon>Basidiomycota</taxon>
        <taxon>Agaricomycotina</taxon>
        <taxon>Agaricomycetes</taxon>
        <taxon>Hymenochaetales</taxon>
        <taxon>Rickenellaceae</taxon>
        <taxon>Rickenella</taxon>
    </lineage>
</organism>
<dbReference type="VEuPathDB" id="FungiDB:BD410DRAFT_362447"/>